<evidence type="ECO:0000256" key="1">
    <source>
        <dbReference type="ARBA" id="ARBA00022679"/>
    </source>
</evidence>
<dbReference type="Pfam" id="PF13302">
    <property type="entry name" value="Acetyltransf_3"/>
    <property type="match status" value="1"/>
</dbReference>
<sequence>MMRYLFRQPRPATGPRNPTHPGWMEYTSPLIVGDHTVQLRPLMKSDGEPWSELRLADADILARVEPTIHTSWAEAHSSARWREFYNNIRRAADDGVLIPFAIDVDGEFCGQVTLGSIQRGSASDCWVGYWVSSHLTGRGIATAACALGVDHAFDRVGVHRVTATYLPENLASRRVLEKTGFREEGYLHKNLHIFGQWRDHYLMAITIDDYVDSCITRLIKTNQARYA</sequence>
<dbReference type="InterPro" id="IPR000182">
    <property type="entry name" value="GNAT_dom"/>
</dbReference>
<evidence type="ECO:0000256" key="2">
    <source>
        <dbReference type="ARBA" id="ARBA00023315"/>
    </source>
</evidence>
<feature type="region of interest" description="Disordered" evidence="4">
    <location>
        <begin position="1"/>
        <end position="21"/>
    </location>
</feature>
<dbReference type="Gene3D" id="3.40.630.30">
    <property type="match status" value="1"/>
</dbReference>
<dbReference type="STRING" id="553207.HMPREF0299_5606"/>
<evidence type="ECO:0000256" key="3">
    <source>
        <dbReference type="ARBA" id="ARBA00038502"/>
    </source>
</evidence>
<dbReference type="PROSITE" id="PS51186">
    <property type="entry name" value="GNAT"/>
    <property type="match status" value="1"/>
</dbReference>
<evidence type="ECO:0000256" key="4">
    <source>
        <dbReference type="SAM" id="MobiDB-lite"/>
    </source>
</evidence>
<keyword evidence="7" id="KW-1185">Reference proteome</keyword>
<dbReference type="AlphaFoldDB" id="E0DIU2"/>
<dbReference type="Proteomes" id="UP000004218">
    <property type="component" value="Unassembled WGS sequence"/>
</dbReference>
<protein>
    <submittedName>
        <fullName evidence="6">Acetyltransferase, GNAT family</fullName>
    </submittedName>
</protein>
<dbReference type="InterPro" id="IPR051531">
    <property type="entry name" value="N-acetyltransferase"/>
</dbReference>
<dbReference type="PANTHER" id="PTHR43792:SF8">
    <property type="entry name" value="[RIBOSOMAL PROTEIN US5]-ALANINE N-ACETYLTRANSFERASE"/>
    <property type="match status" value="1"/>
</dbReference>
<dbReference type="EMBL" id="ACSH02000008">
    <property type="protein sequence ID" value="EFM47775.1"/>
    <property type="molecule type" value="Genomic_DNA"/>
</dbReference>
<gene>
    <name evidence="6" type="ORF">HMPREF0299_5606</name>
</gene>
<dbReference type="GO" id="GO:0008999">
    <property type="term" value="F:protein-N-terminal-alanine acetyltransferase activity"/>
    <property type="evidence" value="ECO:0007669"/>
    <property type="project" value="TreeGrafter"/>
</dbReference>
<name>E0DIU2_9CORY</name>
<comment type="similarity">
    <text evidence="3">Belongs to the acetyltransferase family. RimJ subfamily.</text>
</comment>
<dbReference type="eggNOG" id="COG1670">
    <property type="taxonomic scope" value="Bacteria"/>
</dbReference>
<keyword evidence="1" id="KW-0808">Transferase</keyword>
<dbReference type="GO" id="GO:0005737">
    <property type="term" value="C:cytoplasm"/>
    <property type="evidence" value="ECO:0007669"/>
    <property type="project" value="TreeGrafter"/>
</dbReference>
<feature type="domain" description="N-acetyltransferase" evidence="5">
    <location>
        <begin position="51"/>
        <end position="208"/>
    </location>
</feature>
<comment type="caution">
    <text evidence="6">The sequence shown here is derived from an EMBL/GenBank/DDBJ whole genome shotgun (WGS) entry which is preliminary data.</text>
</comment>
<dbReference type="SUPFAM" id="SSF55729">
    <property type="entry name" value="Acyl-CoA N-acyltransferases (Nat)"/>
    <property type="match status" value="1"/>
</dbReference>
<evidence type="ECO:0000313" key="7">
    <source>
        <dbReference type="Proteomes" id="UP000004218"/>
    </source>
</evidence>
<reference evidence="6" key="1">
    <citation type="submission" date="2010-08" db="EMBL/GenBank/DDBJ databases">
        <authorList>
            <person name="Harkins D.M."/>
            <person name="Madupu R."/>
            <person name="Durkin A.S."/>
            <person name="Torralba M."/>
            <person name="Methe B."/>
            <person name="Sutton G.G."/>
            <person name="Nelson K.E."/>
        </authorList>
    </citation>
    <scope>NUCLEOTIDE SEQUENCE [LARGE SCALE GENOMIC DNA]</scope>
    <source>
        <strain evidence="6">ATCC 14266</strain>
    </source>
</reference>
<evidence type="ECO:0000259" key="5">
    <source>
        <dbReference type="PROSITE" id="PS51186"/>
    </source>
</evidence>
<proteinExistence type="inferred from homology"/>
<dbReference type="InterPro" id="IPR016181">
    <property type="entry name" value="Acyl_CoA_acyltransferase"/>
</dbReference>
<evidence type="ECO:0000313" key="6">
    <source>
        <dbReference type="EMBL" id="EFM47775.1"/>
    </source>
</evidence>
<organism evidence="6 7">
    <name type="scientific">Corynebacterium matruchotii ATCC 14266</name>
    <dbReference type="NCBI Taxonomy" id="553207"/>
    <lineage>
        <taxon>Bacteria</taxon>
        <taxon>Bacillati</taxon>
        <taxon>Actinomycetota</taxon>
        <taxon>Actinomycetes</taxon>
        <taxon>Mycobacteriales</taxon>
        <taxon>Corynebacteriaceae</taxon>
        <taxon>Corynebacterium</taxon>
    </lineage>
</organism>
<keyword evidence="2" id="KW-0012">Acyltransferase</keyword>
<accession>E0DIU2</accession>
<dbReference type="PANTHER" id="PTHR43792">
    <property type="entry name" value="GNAT FAMILY, PUTATIVE (AFU_ORTHOLOGUE AFUA_3G00765)-RELATED-RELATED"/>
    <property type="match status" value="1"/>
</dbReference>